<dbReference type="InterPro" id="IPR011460">
    <property type="entry name" value="Lcl_C"/>
</dbReference>
<dbReference type="Proteomes" id="UP000614424">
    <property type="component" value="Unassembled WGS sequence"/>
</dbReference>
<dbReference type="PANTHER" id="PTHR35812:SF1">
    <property type="entry name" value="LIPOPROTEIN"/>
    <property type="match status" value="1"/>
</dbReference>
<dbReference type="EMBL" id="JACNJZ010000127">
    <property type="protein sequence ID" value="MBC8318076.1"/>
    <property type="molecule type" value="Genomic_DNA"/>
</dbReference>
<name>A0A8J6NCP8_9BACT</name>
<dbReference type="Pfam" id="PF07603">
    <property type="entry name" value="Lcl_C"/>
    <property type="match status" value="3"/>
</dbReference>
<dbReference type="PANTHER" id="PTHR35812">
    <property type="entry name" value="LIPOPROTEIN"/>
    <property type="match status" value="1"/>
</dbReference>
<evidence type="ECO:0000313" key="3">
    <source>
        <dbReference type="Proteomes" id="UP000614424"/>
    </source>
</evidence>
<comment type="caution">
    <text evidence="2">The sequence shown here is derived from an EMBL/GenBank/DDBJ whole genome shotgun (WGS) entry which is preliminary data.</text>
</comment>
<protein>
    <submittedName>
        <fullName evidence="2">DUF1566 domain-containing protein</fullName>
    </submittedName>
</protein>
<proteinExistence type="predicted"/>
<gene>
    <name evidence="2" type="ORF">H8E41_09225</name>
</gene>
<accession>A0A8J6NCP8</accession>
<organism evidence="2 3">
    <name type="scientific">Candidatus Desulfobia pelagia</name>
    <dbReference type="NCBI Taxonomy" id="2841692"/>
    <lineage>
        <taxon>Bacteria</taxon>
        <taxon>Pseudomonadati</taxon>
        <taxon>Thermodesulfobacteriota</taxon>
        <taxon>Desulfobulbia</taxon>
        <taxon>Desulfobulbales</taxon>
        <taxon>Desulfobulbaceae</taxon>
        <taxon>Candidatus Desulfobia</taxon>
    </lineage>
</organism>
<evidence type="ECO:0000259" key="1">
    <source>
        <dbReference type="Pfam" id="PF07603"/>
    </source>
</evidence>
<sequence>MLLSPTLSPAELPRTGQRTCYDQEGNMIEHTGTGQDGDYQSGVVWPDPRFKDNGDGTITDLLTGLMWLKNGSCMGWLSWQAAMNVAQELNSLGSGSDHCSKLAVSYDDWRLPTVQELETLLNAESSDPYQFLNFYGFQGVQSDSYWSSTTGPNPYSAWLLHFDTGEILSGGKVETHHALLVRNEKTESANKSESSHAGIDIERAKIQLSEQLSLLREKISFLGEANTDISKLAPSEKDSTVALARFLDNGDGTVTDLETELMWLKDVSCLGSEHWQAGLDVVNEFNRDPLVFHCRDFTAASYDDWALPNRNELRSLISYSADLPALATDFPTDHVQPYYWTSTTLASHPAMAYDVYMGTGALGIRSKKDKRYVWPVRPVHGRVERQRVPDKTQTMELKAEHYLLRPIGNRITIGWPAKRFTDHGDGTIIDNLTGFMWLKDSDCFGKLKWKVASEVTRRLNTEPKRFFDCIEYSASYDNWQIPDMHKLQDLLEGSQGEPAGWLNTQGAVNVQARDYWTVSENPYNLYHAWAINMGDGGGRNYPKSFELYVWPFRKQLFVGPVNPTVSLKGNGQQDLLHLSLSQEFILSAAVDYNNGAILSDFKIWYDAPDGNTWWLTGNGQWFQDERVVFRGNLFHLEEYTVFHAGTSNLAPGDYTFHFSVTPLQQQEEQTPVVFSSDFILTLEEAASTEDVIDEEVTVLVD</sequence>
<feature type="domain" description="Lcl C-terminal" evidence="1">
    <location>
        <begin position="426"/>
        <end position="553"/>
    </location>
</feature>
<reference evidence="2 3" key="1">
    <citation type="submission" date="2020-08" db="EMBL/GenBank/DDBJ databases">
        <title>Bridging the membrane lipid divide: bacteria of the FCB group superphylum have the potential to synthesize archaeal ether lipids.</title>
        <authorList>
            <person name="Villanueva L."/>
            <person name="Von Meijenfeldt F.A.B."/>
            <person name="Westbye A.B."/>
            <person name="Yadav S."/>
            <person name="Hopmans E.C."/>
            <person name="Dutilh B.E."/>
            <person name="Sinninghe Damste J.S."/>
        </authorList>
    </citation>
    <scope>NUCLEOTIDE SEQUENCE [LARGE SCALE GENOMIC DNA]</scope>
    <source>
        <strain evidence="2">NIOZ-UU47</strain>
    </source>
</reference>
<feature type="domain" description="Lcl C-terminal" evidence="1">
    <location>
        <begin position="252"/>
        <end position="377"/>
    </location>
</feature>
<feature type="domain" description="Lcl C-terminal" evidence="1">
    <location>
        <begin position="56"/>
        <end position="182"/>
    </location>
</feature>
<evidence type="ECO:0000313" key="2">
    <source>
        <dbReference type="EMBL" id="MBC8318076.1"/>
    </source>
</evidence>
<dbReference type="AlphaFoldDB" id="A0A8J6NCP8"/>